<protein>
    <submittedName>
        <fullName evidence="2">Uncharacterized protein</fullName>
    </submittedName>
</protein>
<name>A0A7S0KCD5_9CHLO</name>
<evidence type="ECO:0000256" key="1">
    <source>
        <dbReference type="SAM" id="MobiDB-lite"/>
    </source>
</evidence>
<sequence>MNVPFHMIRVRGIASSKPLHASPSSSRSSVDDERHDSIHMLASPSSSSSLINNDDAGANETRAHTIRVFAQVEGLEKQAIATHGARDEARDEAFFNREDACASACAYACERATTSAGAEDAYDLCNAACEDACVRPDAMGKFEITLRRGCEVTRVFEEALLERSRAERERDGGDVREGEDDGRGVGGTPSSS</sequence>
<feature type="region of interest" description="Disordered" evidence="1">
    <location>
        <begin position="16"/>
        <end position="56"/>
    </location>
</feature>
<accession>A0A7S0KCD5</accession>
<gene>
    <name evidence="2" type="ORF">OMED0929_LOCUS716</name>
</gene>
<evidence type="ECO:0000313" key="2">
    <source>
        <dbReference type="EMBL" id="CAD8576513.1"/>
    </source>
</evidence>
<dbReference type="EMBL" id="HBEW01000839">
    <property type="protein sequence ID" value="CAD8576513.1"/>
    <property type="molecule type" value="Transcribed_RNA"/>
</dbReference>
<organism evidence="2">
    <name type="scientific">Ostreococcus mediterraneus</name>
    <dbReference type="NCBI Taxonomy" id="1486918"/>
    <lineage>
        <taxon>Eukaryota</taxon>
        <taxon>Viridiplantae</taxon>
        <taxon>Chlorophyta</taxon>
        <taxon>Mamiellophyceae</taxon>
        <taxon>Mamiellales</taxon>
        <taxon>Bathycoccaceae</taxon>
        <taxon>Ostreococcus</taxon>
    </lineage>
</organism>
<dbReference type="AlphaFoldDB" id="A0A7S0KCD5"/>
<reference evidence="2" key="1">
    <citation type="submission" date="2021-01" db="EMBL/GenBank/DDBJ databases">
        <authorList>
            <person name="Corre E."/>
            <person name="Pelletier E."/>
            <person name="Niang G."/>
            <person name="Scheremetjew M."/>
            <person name="Finn R."/>
            <person name="Kale V."/>
            <person name="Holt S."/>
            <person name="Cochrane G."/>
            <person name="Meng A."/>
            <person name="Brown T."/>
            <person name="Cohen L."/>
        </authorList>
    </citation>
    <scope>NUCLEOTIDE SEQUENCE</scope>
    <source>
        <strain evidence="2">Clade-D-RCC2572</strain>
    </source>
</reference>
<feature type="compositionally biased region" description="Basic and acidic residues" evidence="1">
    <location>
        <begin position="161"/>
        <end position="176"/>
    </location>
</feature>
<feature type="region of interest" description="Disordered" evidence="1">
    <location>
        <begin position="161"/>
        <end position="192"/>
    </location>
</feature>
<feature type="compositionally biased region" description="Low complexity" evidence="1">
    <location>
        <begin position="16"/>
        <end position="28"/>
    </location>
</feature>
<feature type="compositionally biased region" description="Basic and acidic residues" evidence="1">
    <location>
        <begin position="29"/>
        <end position="38"/>
    </location>
</feature>
<proteinExistence type="predicted"/>